<accession>A0A422NP53</accession>
<sequence>MSINYMLSWMPEEFARLNRARSSIMCHFTKKSLQRQYKPTGQRLRNAVDYRNYTPAVLTPVKNQGSCGNCWVHAAVEGVETLYVISTERFHVMSQQGLTTCVSSPYECGGIGGCHSATEDFVHHYTRNGITTVGIFLHVARVNHYMKLLANN</sequence>
<comment type="similarity">
    <text evidence="1">Belongs to the peptidase C1 family.</text>
</comment>
<dbReference type="InterPro" id="IPR038765">
    <property type="entry name" value="Papain-like_cys_pep_sf"/>
</dbReference>
<dbReference type="OrthoDB" id="65740at2759"/>
<evidence type="ECO:0000259" key="2">
    <source>
        <dbReference type="Pfam" id="PF00112"/>
    </source>
</evidence>
<dbReference type="PANTHER" id="PTHR12411">
    <property type="entry name" value="CYSTEINE PROTEASE FAMILY C1-RELATED"/>
    <property type="match status" value="1"/>
</dbReference>
<dbReference type="InterPro" id="IPR000169">
    <property type="entry name" value="Pept_cys_AS"/>
</dbReference>
<dbReference type="Pfam" id="PF00112">
    <property type="entry name" value="Peptidase_C1"/>
    <property type="match status" value="1"/>
</dbReference>
<keyword evidence="4" id="KW-1185">Reference proteome</keyword>
<dbReference type="InterPro" id="IPR013128">
    <property type="entry name" value="Peptidase_C1A"/>
</dbReference>
<dbReference type="PROSITE" id="PS00139">
    <property type="entry name" value="THIOL_PROTEASE_CYS"/>
    <property type="match status" value="1"/>
</dbReference>
<evidence type="ECO:0000313" key="3">
    <source>
        <dbReference type="EMBL" id="RNF07280.1"/>
    </source>
</evidence>
<dbReference type="GO" id="GO:0008234">
    <property type="term" value="F:cysteine-type peptidase activity"/>
    <property type="evidence" value="ECO:0007669"/>
    <property type="project" value="InterPro"/>
</dbReference>
<gene>
    <name evidence="3" type="ORF">TraAM80_03403</name>
</gene>
<protein>
    <submittedName>
        <fullName evidence="3">Putative cysteine proteinase</fullName>
    </submittedName>
</protein>
<proteinExistence type="inferred from homology"/>
<dbReference type="Proteomes" id="UP000283634">
    <property type="component" value="Unassembled WGS sequence"/>
</dbReference>
<dbReference type="SUPFAM" id="SSF54001">
    <property type="entry name" value="Cysteine proteinases"/>
    <property type="match status" value="1"/>
</dbReference>
<dbReference type="AlphaFoldDB" id="A0A422NP53"/>
<feature type="domain" description="Peptidase C1A papain C-terminal" evidence="2">
    <location>
        <begin position="46"/>
        <end position="132"/>
    </location>
</feature>
<comment type="caution">
    <text evidence="3">The sequence shown here is derived from an EMBL/GenBank/DDBJ whole genome shotgun (WGS) entry which is preliminary data.</text>
</comment>
<dbReference type="EMBL" id="MKGL01000090">
    <property type="protein sequence ID" value="RNF07280.1"/>
    <property type="molecule type" value="Genomic_DNA"/>
</dbReference>
<dbReference type="RefSeq" id="XP_029239742.1">
    <property type="nucleotide sequence ID" value="XM_029380376.1"/>
</dbReference>
<evidence type="ECO:0000313" key="4">
    <source>
        <dbReference type="Proteomes" id="UP000283634"/>
    </source>
</evidence>
<name>A0A422NP53_TRYRA</name>
<evidence type="ECO:0000256" key="1">
    <source>
        <dbReference type="ARBA" id="ARBA00008455"/>
    </source>
</evidence>
<dbReference type="GeneID" id="40327336"/>
<reference evidence="3 4" key="1">
    <citation type="journal article" date="2018" name="BMC Genomics">
        <title>Genomic comparison of Trypanosoma conorhini and Trypanosoma rangeli to Trypanosoma cruzi strains of high and low virulence.</title>
        <authorList>
            <person name="Bradwell K.R."/>
            <person name="Koparde V.N."/>
            <person name="Matveyev A.V."/>
            <person name="Serrano M.G."/>
            <person name="Alves J.M."/>
            <person name="Parikh H."/>
            <person name="Huang B."/>
            <person name="Lee V."/>
            <person name="Espinosa-Alvarez O."/>
            <person name="Ortiz P.A."/>
            <person name="Costa-Martins A.G."/>
            <person name="Teixeira M.M."/>
            <person name="Buck G.A."/>
        </authorList>
    </citation>
    <scope>NUCLEOTIDE SEQUENCE [LARGE SCALE GENOMIC DNA]</scope>
    <source>
        <strain evidence="3 4">AM80</strain>
    </source>
</reference>
<dbReference type="GO" id="GO:0006508">
    <property type="term" value="P:proteolysis"/>
    <property type="evidence" value="ECO:0007669"/>
    <property type="project" value="InterPro"/>
</dbReference>
<dbReference type="Gene3D" id="3.90.70.10">
    <property type="entry name" value="Cysteine proteinases"/>
    <property type="match status" value="1"/>
</dbReference>
<organism evidence="3 4">
    <name type="scientific">Trypanosoma rangeli</name>
    <dbReference type="NCBI Taxonomy" id="5698"/>
    <lineage>
        <taxon>Eukaryota</taxon>
        <taxon>Discoba</taxon>
        <taxon>Euglenozoa</taxon>
        <taxon>Kinetoplastea</taxon>
        <taxon>Metakinetoplastina</taxon>
        <taxon>Trypanosomatida</taxon>
        <taxon>Trypanosomatidae</taxon>
        <taxon>Trypanosoma</taxon>
        <taxon>Herpetosoma</taxon>
    </lineage>
</organism>
<dbReference type="InterPro" id="IPR000668">
    <property type="entry name" value="Peptidase_C1A_C"/>
</dbReference>